<evidence type="ECO:0000256" key="1">
    <source>
        <dbReference type="SAM" id="MobiDB-lite"/>
    </source>
</evidence>
<name>A0A3B1DU36_9ZZZZ</name>
<dbReference type="InterPro" id="IPR016047">
    <property type="entry name" value="M23ase_b-sheet_dom"/>
</dbReference>
<dbReference type="InterPro" id="IPR050570">
    <property type="entry name" value="Cell_wall_metabolism_enzyme"/>
</dbReference>
<dbReference type="EMBL" id="UOGG01000186">
    <property type="protein sequence ID" value="VAX32147.1"/>
    <property type="molecule type" value="Genomic_DNA"/>
</dbReference>
<dbReference type="InterPro" id="IPR011055">
    <property type="entry name" value="Dup_hybrid_motif"/>
</dbReference>
<protein>
    <recommendedName>
        <fullName evidence="2">M23ase beta-sheet core domain-containing protein</fullName>
    </recommendedName>
</protein>
<organism evidence="3">
    <name type="scientific">hydrothermal vent metagenome</name>
    <dbReference type="NCBI Taxonomy" id="652676"/>
    <lineage>
        <taxon>unclassified sequences</taxon>
        <taxon>metagenomes</taxon>
        <taxon>ecological metagenomes</taxon>
    </lineage>
</organism>
<feature type="compositionally biased region" description="Basic and acidic residues" evidence="1">
    <location>
        <begin position="25"/>
        <end position="35"/>
    </location>
</feature>
<gene>
    <name evidence="3" type="ORF">MNBD_NITROSPINAE05-1106</name>
</gene>
<evidence type="ECO:0000259" key="2">
    <source>
        <dbReference type="Pfam" id="PF01551"/>
    </source>
</evidence>
<dbReference type="CDD" id="cd12797">
    <property type="entry name" value="M23_peptidase"/>
    <property type="match status" value="1"/>
</dbReference>
<dbReference type="PANTHER" id="PTHR21666">
    <property type="entry name" value="PEPTIDASE-RELATED"/>
    <property type="match status" value="1"/>
</dbReference>
<feature type="region of interest" description="Disordered" evidence="1">
    <location>
        <begin position="1"/>
        <end position="46"/>
    </location>
</feature>
<sequence>KNSWVKRGQKIASVGKTGRATGPHLHFEVRNDTHPRNPLKYLPSKR</sequence>
<dbReference type="SUPFAM" id="SSF51261">
    <property type="entry name" value="Duplicated hybrid motif"/>
    <property type="match status" value="1"/>
</dbReference>
<accession>A0A3B1DU36</accession>
<proteinExistence type="predicted"/>
<dbReference type="Gene3D" id="2.70.70.10">
    <property type="entry name" value="Glucose Permease (Domain IIA)"/>
    <property type="match status" value="1"/>
</dbReference>
<dbReference type="GO" id="GO:0004222">
    <property type="term" value="F:metalloendopeptidase activity"/>
    <property type="evidence" value="ECO:0007669"/>
    <property type="project" value="TreeGrafter"/>
</dbReference>
<reference evidence="3" key="1">
    <citation type="submission" date="2018-06" db="EMBL/GenBank/DDBJ databases">
        <authorList>
            <person name="Zhirakovskaya E."/>
        </authorList>
    </citation>
    <scope>NUCLEOTIDE SEQUENCE</scope>
</reference>
<dbReference type="PANTHER" id="PTHR21666:SF270">
    <property type="entry name" value="MUREIN HYDROLASE ACTIVATOR ENVC"/>
    <property type="match status" value="1"/>
</dbReference>
<feature type="non-terminal residue" evidence="3">
    <location>
        <position position="1"/>
    </location>
</feature>
<dbReference type="AlphaFoldDB" id="A0A3B1DU36"/>
<evidence type="ECO:0000313" key="3">
    <source>
        <dbReference type="EMBL" id="VAX32147.1"/>
    </source>
</evidence>
<feature type="domain" description="M23ase beta-sheet core" evidence="2">
    <location>
        <begin position="2"/>
        <end position="38"/>
    </location>
</feature>
<dbReference type="Pfam" id="PF01551">
    <property type="entry name" value="Peptidase_M23"/>
    <property type="match status" value="1"/>
</dbReference>